<dbReference type="Proteomes" id="UP000614741">
    <property type="component" value="Unassembled WGS sequence"/>
</dbReference>
<feature type="transmembrane region" description="Helical" evidence="1">
    <location>
        <begin position="48"/>
        <end position="71"/>
    </location>
</feature>
<gene>
    <name evidence="2" type="ORF">Cph01nite_22080</name>
</gene>
<accession>A0ABQ4DNF7</accession>
<keyword evidence="1" id="KW-1133">Transmembrane helix</keyword>
<organism evidence="2 3">
    <name type="scientific">Cellulomonas phragmiteti</name>
    <dbReference type="NCBI Taxonomy" id="478780"/>
    <lineage>
        <taxon>Bacteria</taxon>
        <taxon>Bacillati</taxon>
        <taxon>Actinomycetota</taxon>
        <taxon>Actinomycetes</taxon>
        <taxon>Micrococcales</taxon>
        <taxon>Cellulomonadaceae</taxon>
        <taxon>Cellulomonas</taxon>
    </lineage>
</organism>
<feature type="transmembrane region" description="Helical" evidence="1">
    <location>
        <begin position="125"/>
        <end position="147"/>
    </location>
</feature>
<reference evidence="2 3" key="1">
    <citation type="submission" date="2021-01" db="EMBL/GenBank/DDBJ databases">
        <title>Whole genome shotgun sequence of Cellulomonas phragmiteti NBRC 110785.</title>
        <authorList>
            <person name="Komaki H."/>
            <person name="Tamura T."/>
        </authorList>
    </citation>
    <scope>NUCLEOTIDE SEQUENCE [LARGE SCALE GENOMIC DNA]</scope>
    <source>
        <strain evidence="2 3">NBRC 110785</strain>
    </source>
</reference>
<protein>
    <submittedName>
        <fullName evidence="2">Uncharacterized protein</fullName>
    </submittedName>
</protein>
<name>A0ABQ4DNF7_9CELL</name>
<keyword evidence="1" id="KW-0812">Transmembrane</keyword>
<feature type="transmembrane region" description="Helical" evidence="1">
    <location>
        <begin position="92"/>
        <end position="113"/>
    </location>
</feature>
<sequence length="344" mass="35786">MRPRSAAFVPPVVRPVVLLAVLSVAGRAALVDGHRVLASGWPAPPSGVWVAAAVVGLLAAAGAAWCTVPVLRRWHRELDAARGEPSGRVADVGIGLVVVCLVLAGLAASLGAAGDTAATGARRPGLWSAAVLAQWLVATAVVLAMLVRGVVREALLRDVLGRSLGAPGLRSVRGVVVPRRDAVEVRHPVTGAQVAAWYVVGAPGEVRGPGVLPSGRHRDPGPARPLTAELRRVRAVARLLGRQVVVSQVAPFVVMCGGVPLTVDVTEVEVLGYPDTHVVLRAERLGRHADPELVDGDRVGRRLHVLPFGTRVDAVGMVERDGAGWRLRATPARVPGVVAVVRPG</sequence>
<evidence type="ECO:0000313" key="3">
    <source>
        <dbReference type="Proteomes" id="UP000614741"/>
    </source>
</evidence>
<proteinExistence type="predicted"/>
<dbReference type="EMBL" id="BONP01000012">
    <property type="protein sequence ID" value="GIG40446.1"/>
    <property type="molecule type" value="Genomic_DNA"/>
</dbReference>
<evidence type="ECO:0000313" key="2">
    <source>
        <dbReference type="EMBL" id="GIG40446.1"/>
    </source>
</evidence>
<evidence type="ECO:0000256" key="1">
    <source>
        <dbReference type="SAM" id="Phobius"/>
    </source>
</evidence>
<comment type="caution">
    <text evidence="2">The sequence shown here is derived from an EMBL/GenBank/DDBJ whole genome shotgun (WGS) entry which is preliminary data.</text>
</comment>
<keyword evidence="1" id="KW-0472">Membrane</keyword>
<dbReference type="RefSeq" id="WP_203674167.1">
    <property type="nucleotide sequence ID" value="NZ_BONP01000012.1"/>
</dbReference>
<keyword evidence="3" id="KW-1185">Reference proteome</keyword>